<accession>A0A1R3IH89</accession>
<dbReference type="Proteomes" id="UP000187203">
    <property type="component" value="Unassembled WGS sequence"/>
</dbReference>
<reference evidence="2" key="1">
    <citation type="submission" date="2013-09" db="EMBL/GenBank/DDBJ databases">
        <title>Corchorus olitorius genome sequencing.</title>
        <authorList>
            <person name="Alam M."/>
            <person name="Haque M.S."/>
            <person name="Islam M.S."/>
            <person name="Emdad E.M."/>
            <person name="Islam M.M."/>
            <person name="Ahmed B."/>
            <person name="Halim A."/>
            <person name="Hossen Q.M.M."/>
            <person name="Hossain M.Z."/>
            <person name="Ahmed R."/>
            <person name="Khan M.M."/>
            <person name="Islam R."/>
            <person name="Rashid M.M."/>
            <person name="Khan S.A."/>
            <person name="Rahman M.S."/>
            <person name="Alam M."/>
            <person name="Yahiya A.S."/>
            <person name="Khan M.S."/>
            <person name="Azam M.S."/>
            <person name="Haque T."/>
            <person name="Lashkar M.Z.H."/>
            <person name="Akhand A.I."/>
            <person name="Morshed G."/>
            <person name="Roy S."/>
            <person name="Uddin K.S."/>
            <person name="Rabeya T."/>
            <person name="Hossain A.S."/>
            <person name="Chowdhury A."/>
            <person name="Snigdha A.R."/>
            <person name="Mortoza M.S."/>
            <person name="Matin S.A."/>
            <person name="Hoque S.M.E."/>
            <person name="Islam M.K."/>
            <person name="Roy D.K."/>
            <person name="Haider R."/>
            <person name="Moosa M.M."/>
            <person name="Elias S.M."/>
            <person name="Hasan A.M."/>
            <person name="Jahan S."/>
            <person name="Shafiuddin M."/>
            <person name="Mahmood N."/>
            <person name="Shommy N.S."/>
        </authorList>
    </citation>
    <scope>NUCLEOTIDE SEQUENCE [LARGE SCALE GENOMIC DNA]</scope>
    <source>
        <strain evidence="2">cv. O-4</strain>
    </source>
</reference>
<proteinExistence type="predicted"/>
<keyword evidence="2" id="KW-1185">Reference proteome</keyword>
<dbReference type="EMBL" id="AWUE01018189">
    <property type="protein sequence ID" value="OMO81871.1"/>
    <property type="molecule type" value="Genomic_DNA"/>
</dbReference>
<organism evidence="1 2">
    <name type="scientific">Corchorus olitorius</name>
    <dbReference type="NCBI Taxonomy" id="93759"/>
    <lineage>
        <taxon>Eukaryota</taxon>
        <taxon>Viridiplantae</taxon>
        <taxon>Streptophyta</taxon>
        <taxon>Embryophyta</taxon>
        <taxon>Tracheophyta</taxon>
        <taxon>Spermatophyta</taxon>
        <taxon>Magnoliopsida</taxon>
        <taxon>eudicotyledons</taxon>
        <taxon>Gunneridae</taxon>
        <taxon>Pentapetalae</taxon>
        <taxon>rosids</taxon>
        <taxon>malvids</taxon>
        <taxon>Malvales</taxon>
        <taxon>Malvaceae</taxon>
        <taxon>Grewioideae</taxon>
        <taxon>Apeibeae</taxon>
        <taxon>Corchorus</taxon>
    </lineage>
</organism>
<comment type="caution">
    <text evidence="1">The sequence shown here is derived from an EMBL/GenBank/DDBJ whole genome shotgun (WGS) entry which is preliminary data.</text>
</comment>
<name>A0A1R3IH89_9ROSI</name>
<dbReference type="AlphaFoldDB" id="A0A1R3IH89"/>
<protein>
    <submittedName>
        <fullName evidence="1">Uncharacterized protein</fullName>
    </submittedName>
</protein>
<evidence type="ECO:0000313" key="2">
    <source>
        <dbReference type="Proteomes" id="UP000187203"/>
    </source>
</evidence>
<sequence length="42" mass="4768">MASMAARHTCFTLSLTVPSDSPTIRELSPERFWGFMFDDALM</sequence>
<evidence type="ECO:0000313" key="1">
    <source>
        <dbReference type="EMBL" id="OMO81871.1"/>
    </source>
</evidence>
<gene>
    <name evidence="1" type="ORF">COLO4_23387</name>
</gene>